<dbReference type="AlphaFoldDB" id="A0A8H3A2T0"/>
<reference evidence="1" key="1">
    <citation type="submission" date="2021-01" db="EMBL/GenBank/DDBJ databases">
        <authorList>
            <person name="Kaushik A."/>
        </authorList>
    </citation>
    <scope>NUCLEOTIDE SEQUENCE</scope>
    <source>
        <strain evidence="1">AG3-1AP</strain>
    </source>
</reference>
<name>A0A8H3A2T0_9AGAM</name>
<gene>
    <name evidence="1" type="ORF">RDB_LOCUS12659</name>
</gene>
<evidence type="ECO:0000313" key="2">
    <source>
        <dbReference type="Proteomes" id="UP000663831"/>
    </source>
</evidence>
<accession>A0A8H3A2T0</accession>
<dbReference type="Proteomes" id="UP000663831">
    <property type="component" value="Unassembled WGS sequence"/>
</dbReference>
<sequence>MSRYNYLRKYASSDTWSPSTSPETVQQAQMAIHAIQNHHDVSATMLESVISLTYHVSSLLELLGDPELVQGCILYLCRREAGGVQVFDDEQGYLYFRILVLAINILVISKYDCPAFWRLLASMDGKQDASKTLSDGVEVFLAHRIDSHPDQVIGWSSSAPNEIIVNQECALLLLGLLFKNRKGLLRAWSETCSPTLTGLLFVLWRLAHITSTPALWIYFIDIAQRNYLVVGGNGASPIQKFEQDIRERAKIWLSRNTPVAVDLEDSRTQLALLGKQLQFERDVGFSAIPFSMFASSLILHFTPTHEEGFVPGVEDLFVPLIQKLFGGFWRYLAIDTTPRPVPPEVLVNHFGAMMVLTNCMLRHLINHPTAGVTAREALQATADLGVIEMMSQSIILIDDYNGEEIAEKKCTSTAHECYHRWMCLTRRQYQT</sequence>
<comment type="caution">
    <text evidence="1">The sequence shown here is derived from an EMBL/GenBank/DDBJ whole genome shotgun (WGS) entry which is preliminary data.</text>
</comment>
<dbReference type="EMBL" id="CAJMWV010000464">
    <property type="protein sequence ID" value="CAE6397859.1"/>
    <property type="molecule type" value="Genomic_DNA"/>
</dbReference>
<proteinExistence type="predicted"/>
<evidence type="ECO:0000313" key="1">
    <source>
        <dbReference type="EMBL" id="CAE6397859.1"/>
    </source>
</evidence>
<organism evidence="1 2">
    <name type="scientific">Rhizoctonia solani</name>
    <dbReference type="NCBI Taxonomy" id="456999"/>
    <lineage>
        <taxon>Eukaryota</taxon>
        <taxon>Fungi</taxon>
        <taxon>Dikarya</taxon>
        <taxon>Basidiomycota</taxon>
        <taxon>Agaricomycotina</taxon>
        <taxon>Agaricomycetes</taxon>
        <taxon>Cantharellales</taxon>
        <taxon>Ceratobasidiaceae</taxon>
        <taxon>Rhizoctonia</taxon>
    </lineage>
</organism>
<protein>
    <submittedName>
        <fullName evidence="1">Uncharacterized protein</fullName>
    </submittedName>
</protein>